<dbReference type="AlphaFoldDB" id="A0A921JHH9"/>
<keyword evidence="1" id="KW-1133">Transmembrane helix</keyword>
<accession>A0A921JHH9</accession>
<gene>
    <name evidence="2" type="ORF">K8V47_03195</name>
</gene>
<dbReference type="EMBL" id="DYXT01000020">
    <property type="protein sequence ID" value="HJE38755.1"/>
    <property type="molecule type" value="Genomic_DNA"/>
</dbReference>
<sequence length="66" mass="7629">MKRSTWIPLLLLIYLAVMSYIGRGELAAGNYLYYFGLISLTLVCILLLHLHLRRVARQKGDKHITK</sequence>
<evidence type="ECO:0000313" key="3">
    <source>
        <dbReference type="Proteomes" id="UP000711407"/>
    </source>
</evidence>
<dbReference type="Proteomes" id="UP000711407">
    <property type="component" value="Unassembled WGS sequence"/>
</dbReference>
<organism evidence="2 3">
    <name type="scientific">Candidatus Amulumruptor caecigallinarius</name>
    <dbReference type="NCBI Taxonomy" id="2109911"/>
    <lineage>
        <taxon>Bacteria</taxon>
        <taxon>Pseudomonadati</taxon>
        <taxon>Bacteroidota</taxon>
        <taxon>Bacteroidia</taxon>
        <taxon>Bacteroidales</taxon>
        <taxon>Muribaculaceae</taxon>
        <taxon>Candidatus Amulumruptor</taxon>
    </lineage>
</organism>
<protein>
    <submittedName>
        <fullName evidence="2">Uncharacterized protein</fullName>
    </submittedName>
</protein>
<reference evidence="2" key="2">
    <citation type="submission" date="2021-09" db="EMBL/GenBank/DDBJ databases">
        <authorList>
            <person name="Gilroy R."/>
        </authorList>
    </citation>
    <scope>NUCLEOTIDE SEQUENCE</scope>
    <source>
        <strain evidence="2">4100</strain>
    </source>
</reference>
<keyword evidence="1" id="KW-0472">Membrane</keyword>
<keyword evidence="1" id="KW-0812">Transmembrane</keyword>
<reference evidence="2" key="1">
    <citation type="journal article" date="2021" name="PeerJ">
        <title>Extensive microbial diversity within the chicken gut microbiome revealed by metagenomics and culture.</title>
        <authorList>
            <person name="Gilroy R."/>
            <person name="Ravi A."/>
            <person name="Getino M."/>
            <person name="Pursley I."/>
            <person name="Horton D.L."/>
            <person name="Alikhan N.F."/>
            <person name="Baker D."/>
            <person name="Gharbi K."/>
            <person name="Hall N."/>
            <person name="Watson M."/>
            <person name="Adriaenssens E.M."/>
            <person name="Foster-Nyarko E."/>
            <person name="Jarju S."/>
            <person name="Secka A."/>
            <person name="Antonio M."/>
            <person name="Oren A."/>
            <person name="Chaudhuri R.R."/>
            <person name="La Ragione R."/>
            <person name="Hildebrand F."/>
            <person name="Pallen M.J."/>
        </authorList>
    </citation>
    <scope>NUCLEOTIDE SEQUENCE</scope>
    <source>
        <strain evidence="2">4100</strain>
    </source>
</reference>
<feature type="transmembrane region" description="Helical" evidence="1">
    <location>
        <begin position="33"/>
        <end position="52"/>
    </location>
</feature>
<proteinExistence type="predicted"/>
<evidence type="ECO:0000256" key="1">
    <source>
        <dbReference type="SAM" id="Phobius"/>
    </source>
</evidence>
<evidence type="ECO:0000313" key="2">
    <source>
        <dbReference type="EMBL" id="HJE38755.1"/>
    </source>
</evidence>
<name>A0A921JHH9_9BACT</name>
<comment type="caution">
    <text evidence="2">The sequence shown here is derived from an EMBL/GenBank/DDBJ whole genome shotgun (WGS) entry which is preliminary data.</text>
</comment>